<evidence type="ECO:0000256" key="1">
    <source>
        <dbReference type="SAM" id="MobiDB-lite"/>
    </source>
</evidence>
<sequence length="73" mass="8699">MTSGNTEVNNHEIAHQNGNDMGSSKGKGKHRLKRKSKWYKNRFLKFVSIRSFQFGSLLVTFEWNEINWFYKML</sequence>
<dbReference type="AlphaFoldDB" id="A0A3M7STS8"/>
<feature type="region of interest" description="Disordered" evidence="1">
    <location>
        <begin position="1"/>
        <end position="33"/>
    </location>
</feature>
<comment type="caution">
    <text evidence="2">The sequence shown here is derived from an EMBL/GenBank/DDBJ whole genome shotgun (WGS) entry which is preliminary data.</text>
</comment>
<dbReference type="Proteomes" id="UP000276133">
    <property type="component" value="Unassembled WGS sequence"/>
</dbReference>
<reference evidence="2 3" key="1">
    <citation type="journal article" date="2018" name="Sci. Rep.">
        <title>Genomic signatures of local adaptation to the degree of environmental predictability in rotifers.</title>
        <authorList>
            <person name="Franch-Gras L."/>
            <person name="Hahn C."/>
            <person name="Garcia-Roger E.M."/>
            <person name="Carmona M.J."/>
            <person name="Serra M."/>
            <person name="Gomez A."/>
        </authorList>
    </citation>
    <scope>NUCLEOTIDE SEQUENCE [LARGE SCALE GENOMIC DNA]</scope>
    <source>
        <strain evidence="2">HYR1</strain>
    </source>
</reference>
<gene>
    <name evidence="2" type="ORF">BpHYR1_009521</name>
</gene>
<evidence type="ECO:0000313" key="3">
    <source>
        <dbReference type="Proteomes" id="UP000276133"/>
    </source>
</evidence>
<keyword evidence="3" id="KW-1185">Reference proteome</keyword>
<accession>A0A3M7STS8</accession>
<dbReference type="EMBL" id="REGN01000774">
    <property type="protein sequence ID" value="RNA39203.1"/>
    <property type="molecule type" value="Genomic_DNA"/>
</dbReference>
<organism evidence="2 3">
    <name type="scientific">Brachionus plicatilis</name>
    <name type="common">Marine rotifer</name>
    <name type="synonym">Brachionus muelleri</name>
    <dbReference type="NCBI Taxonomy" id="10195"/>
    <lineage>
        <taxon>Eukaryota</taxon>
        <taxon>Metazoa</taxon>
        <taxon>Spiralia</taxon>
        <taxon>Gnathifera</taxon>
        <taxon>Rotifera</taxon>
        <taxon>Eurotatoria</taxon>
        <taxon>Monogononta</taxon>
        <taxon>Pseudotrocha</taxon>
        <taxon>Ploima</taxon>
        <taxon>Brachionidae</taxon>
        <taxon>Brachionus</taxon>
    </lineage>
</organism>
<name>A0A3M7STS8_BRAPC</name>
<evidence type="ECO:0000313" key="2">
    <source>
        <dbReference type="EMBL" id="RNA39203.1"/>
    </source>
</evidence>
<protein>
    <submittedName>
        <fullName evidence="2">Uncharacterized protein</fullName>
    </submittedName>
</protein>
<proteinExistence type="predicted"/>